<name>A0AAW2ETT8_9HYME</name>
<gene>
    <name evidence="1" type="ORF">PUN28_016814</name>
</gene>
<protein>
    <submittedName>
        <fullName evidence="1">Uncharacterized protein</fullName>
    </submittedName>
</protein>
<accession>A0AAW2ETT8</accession>
<evidence type="ECO:0000313" key="2">
    <source>
        <dbReference type="Proteomes" id="UP001430953"/>
    </source>
</evidence>
<comment type="caution">
    <text evidence="1">The sequence shown here is derived from an EMBL/GenBank/DDBJ whole genome shotgun (WGS) entry which is preliminary data.</text>
</comment>
<proteinExistence type="predicted"/>
<keyword evidence="2" id="KW-1185">Reference proteome</keyword>
<organism evidence="1 2">
    <name type="scientific">Cardiocondyla obscurior</name>
    <dbReference type="NCBI Taxonomy" id="286306"/>
    <lineage>
        <taxon>Eukaryota</taxon>
        <taxon>Metazoa</taxon>
        <taxon>Ecdysozoa</taxon>
        <taxon>Arthropoda</taxon>
        <taxon>Hexapoda</taxon>
        <taxon>Insecta</taxon>
        <taxon>Pterygota</taxon>
        <taxon>Neoptera</taxon>
        <taxon>Endopterygota</taxon>
        <taxon>Hymenoptera</taxon>
        <taxon>Apocrita</taxon>
        <taxon>Aculeata</taxon>
        <taxon>Formicoidea</taxon>
        <taxon>Formicidae</taxon>
        <taxon>Myrmicinae</taxon>
        <taxon>Cardiocondyla</taxon>
    </lineage>
</organism>
<dbReference type="Proteomes" id="UP001430953">
    <property type="component" value="Unassembled WGS sequence"/>
</dbReference>
<dbReference type="EMBL" id="JADYXP020000019">
    <property type="protein sequence ID" value="KAL0105420.1"/>
    <property type="molecule type" value="Genomic_DNA"/>
</dbReference>
<reference evidence="1 2" key="1">
    <citation type="submission" date="2023-03" db="EMBL/GenBank/DDBJ databases">
        <title>High recombination rates correlate with genetic variation in Cardiocondyla obscurior ants.</title>
        <authorList>
            <person name="Errbii M."/>
        </authorList>
    </citation>
    <scope>NUCLEOTIDE SEQUENCE [LARGE SCALE GENOMIC DNA]</scope>
    <source>
        <strain evidence="1">Alpha-2009</strain>
        <tissue evidence="1">Whole body</tissue>
    </source>
</reference>
<dbReference type="AlphaFoldDB" id="A0AAW2ETT8"/>
<evidence type="ECO:0000313" key="1">
    <source>
        <dbReference type="EMBL" id="KAL0105420.1"/>
    </source>
</evidence>
<sequence length="49" mass="5688">MDVHIPKRPTPRCCTEHPRLVVRELLSVRILNANFIKNSISFDKNLCVL</sequence>